<dbReference type="Pfam" id="PF01284">
    <property type="entry name" value="MARVEL"/>
    <property type="match status" value="1"/>
</dbReference>
<dbReference type="Proteomes" id="UP000449547">
    <property type="component" value="Unassembled WGS sequence"/>
</dbReference>
<keyword evidence="3 5" id="KW-1133">Transmembrane helix</keyword>
<dbReference type="OrthoDB" id="2117453at2759"/>
<evidence type="ECO:0000256" key="4">
    <source>
        <dbReference type="ARBA" id="ARBA00023136"/>
    </source>
</evidence>
<keyword evidence="4 5" id="KW-0472">Membrane</keyword>
<comment type="subcellular location">
    <subcellularLocation>
        <location evidence="1">Membrane</location>
        <topology evidence="1">Multi-pass membrane protein</topology>
    </subcellularLocation>
</comment>
<evidence type="ECO:0000256" key="5">
    <source>
        <dbReference type="SAM" id="Phobius"/>
    </source>
</evidence>
<dbReference type="GO" id="GO:0016020">
    <property type="term" value="C:membrane"/>
    <property type="evidence" value="ECO:0007669"/>
    <property type="project" value="UniProtKB-SubCell"/>
</dbReference>
<evidence type="ECO:0000256" key="3">
    <source>
        <dbReference type="ARBA" id="ARBA00022989"/>
    </source>
</evidence>
<name>A0A642UIR1_DIURU</name>
<organism evidence="7 8">
    <name type="scientific">Diutina rugosa</name>
    <name type="common">Yeast</name>
    <name type="synonym">Candida rugosa</name>
    <dbReference type="NCBI Taxonomy" id="5481"/>
    <lineage>
        <taxon>Eukaryota</taxon>
        <taxon>Fungi</taxon>
        <taxon>Dikarya</taxon>
        <taxon>Ascomycota</taxon>
        <taxon>Saccharomycotina</taxon>
        <taxon>Pichiomycetes</taxon>
        <taxon>Debaryomycetaceae</taxon>
        <taxon>Diutina</taxon>
    </lineage>
</organism>
<dbReference type="InterPro" id="IPR008253">
    <property type="entry name" value="Marvel"/>
</dbReference>
<feature type="transmembrane region" description="Helical" evidence="5">
    <location>
        <begin position="121"/>
        <end position="143"/>
    </location>
</feature>
<dbReference type="AlphaFoldDB" id="A0A642UIR1"/>
<keyword evidence="8" id="KW-1185">Reference proteome</keyword>
<feature type="domain" description="MARVEL" evidence="6">
    <location>
        <begin position="11"/>
        <end position="133"/>
    </location>
</feature>
<reference evidence="7 8" key="1">
    <citation type="submission" date="2019-07" db="EMBL/GenBank/DDBJ databases">
        <title>Genome assembly of two rare yeast pathogens: Diutina rugosa and Trichomonascus ciferrii.</title>
        <authorList>
            <person name="Mixao V."/>
            <person name="Saus E."/>
            <person name="Hansen A."/>
            <person name="Lass-Flor C."/>
            <person name="Gabaldon T."/>
        </authorList>
    </citation>
    <scope>NUCLEOTIDE SEQUENCE [LARGE SCALE GENOMIC DNA]</scope>
    <source>
        <strain evidence="7 8">CBS 613</strain>
    </source>
</reference>
<evidence type="ECO:0000256" key="2">
    <source>
        <dbReference type="ARBA" id="ARBA00022692"/>
    </source>
</evidence>
<evidence type="ECO:0000259" key="6">
    <source>
        <dbReference type="Pfam" id="PF01284"/>
    </source>
</evidence>
<dbReference type="VEuPathDB" id="FungiDB:DIURU_004089"/>
<dbReference type="GeneID" id="54782740"/>
<feature type="transmembrane region" description="Helical" evidence="5">
    <location>
        <begin position="65"/>
        <end position="88"/>
    </location>
</feature>
<protein>
    <recommendedName>
        <fullName evidence="6">MARVEL domain-containing protein</fullName>
    </recommendedName>
</protein>
<evidence type="ECO:0000313" key="8">
    <source>
        <dbReference type="Proteomes" id="UP000449547"/>
    </source>
</evidence>
<proteinExistence type="predicted"/>
<gene>
    <name evidence="7" type="ORF">DIURU_004089</name>
</gene>
<dbReference type="PANTHER" id="PTHR37451:SF1">
    <property type="entry name" value="MARVEL DOMAIN-CONTAINING PROTEIN"/>
    <property type="match status" value="1"/>
</dbReference>
<feature type="transmembrane region" description="Helical" evidence="5">
    <location>
        <begin position="38"/>
        <end position="58"/>
    </location>
</feature>
<dbReference type="RefSeq" id="XP_034011110.1">
    <property type="nucleotide sequence ID" value="XM_034156923.1"/>
</dbReference>
<accession>A0A642UIR1</accession>
<evidence type="ECO:0000313" key="7">
    <source>
        <dbReference type="EMBL" id="KAA8899832.1"/>
    </source>
</evidence>
<dbReference type="EMBL" id="SWFT01000120">
    <property type="protein sequence ID" value="KAA8899832.1"/>
    <property type="molecule type" value="Genomic_DNA"/>
</dbReference>
<evidence type="ECO:0000256" key="1">
    <source>
        <dbReference type="ARBA" id="ARBA00004141"/>
    </source>
</evidence>
<dbReference type="PANTHER" id="PTHR37451">
    <property type="entry name" value="MARVEL DOMAIN"/>
    <property type="match status" value="1"/>
</dbReference>
<keyword evidence="2 5" id="KW-0812">Transmembrane</keyword>
<comment type="caution">
    <text evidence="7">The sequence shown here is derived from an EMBL/GenBank/DDBJ whole genome shotgun (WGS) entry which is preliminary data.</text>
</comment>
<sequence>MVLNKSLYSKVIRGCQLALSIVCLGLGAKLVDEFSWDYNNLVVATSVISLVWLVVVCLPQWVPSLLVVFGRVGVTAIGEFVVMVLWLASFGVMADQFGSASCSRFYTTFCEVGKAAIAMTIVQWLLFVASFVLFIMFSVVPVVRNAGAGASFNRQFDYYFGSIFVRDVPLASTVQVDPENPENPVAVESSISADGKQASLVEPTIDKIPDPEPQPTN</sequence>
<dbReference type="OMA" id="CTRIGNA"/>